<dbReference type="InterPro" id="IPR050177">
    <property type="entry name" value="Lipid_A_modif_metabolic_enz"/>
</dbReference>
<dbReference type="PaxDb" id="572546-Arcpr_0989"/>
<dbReference type="InterPro" id="IPR036291">
    <property type="entry name" value="NAD(P)-bd_dom_sf"/>
</dbReference>
<dbReference type="EMBL" id="CP001857">
    <property type="protein sequence ID" value="ADB58050.1"/>
    <property type="molecule type" value="Genomic_DNA"/>
</dbReference>
<reference evidence="2 3" key="1">
    <citation type="journal article" date="2010" name="Stand. Genomic Sci.">
        <title>Complete genome sequence of Archaeoglobus profundus type strain (AV18).</title>
        <authorList>
            <person name="von Jan M."/>
            <person name="Lapidus A."/>
            <person name="Del Rio T.G."/>
            <person name="Copeland A."/>
            <person name="Tice H."/>
            <person name="Cheng J.F."/>
            <person name="Lucas S."/>
            <person name="Chen F."/>
            <person name="Nolan M."/>
            <person name="Goodwin L."/>
            <person name="Han C."/>
            <person name="Pitluck S."/>
            <person name="Liolios K."/>
            <person name="Ivanova N."/>
            <person name="Mavromatis K."/>
            <person name="Ovchinnikova G."/>
            <person name="Chertkov O."/>
            <person name="Pati A."/>
            <person name="Chen A."/>
            <person name="Palaniappan K."/>
            <person name="Land M."/>
            <person name="Hauser L."/>
            <person name="Chang Y.J."/>
            <person name="Jeffries C.D."/>
            <person name="Saunders E."/>
            <person name="Brettin T."/>
            <person name="Detter J.C."/>
            <person name="Chain P."/>
            <person name="Eichinger K."/>
            <person name="Huber H."/>
            <person name="Spring S."/>
            <person name="Rohde M."/>
            <person name="Goker M."/>
            <person name="Wirth R."/>
            <person name="Woyke T."/>
            <person name="Bristow J."/>
            <person name="Eisen J.A."/>
            <person name="Markowitz V."/>
            <person name="Hugenholtz P."/>
            <person name="Kyrpides N.C."/>
            <person name="Klenk H.P."/>
        </authorList>
    </citation>
    <scope>NUCLEOTIDE SEQUENCE [LARGE SCALE GENOMIC DNA]</scope>
    <source>
        <strain evidence="3">DSM 5631 / JCM 9629 / NBRC 100127 / Av18</strain>
    </source>
</reference>
<dbReference type="Proteomes" id="UP000001901">
    <property type="component" value="Chromosome"/>
</dbReference>
<keyword evidence="3" id="KW-1185">Reference proteome</keyword>
<feature type="domain" description="NAD-dependent epimerase/dehydratase" evidence="1">
    <location>
        <begin position="2"/>
        <end position="197"/>
    </location>
</feature>
<dbReference type="InterPro" id="IPR001509">
    <property type="entry name" value="Epimerase_deHydtase"/>
</dbReference>
<dbReference type="eggNOG" id="arCOG01369">
    <property type="taxonomic scope" value="Archaea"/>
</dbReference>
<dbReference type="HOGENOM" id="CLU_932550_0_0_2"/>
<evidence type="ECO:0000259" key="1">
    <source>
        <dbReference type="Pfam" id="PF01370"/>
    </source>
</evidence>
<dbReference type="GeneID" id="8739661"/>
<dbReference type="OrthoDB" id="4907at2157"/>
<organism evidence="2 3">
    <name type="scientific">Archaeoglobus profundus (strain DSM 5631 / JCM 9629 / NBRC 100127 / Av18)</name>
    <dbReference type="NCBI Taxonomy" id="572546"/>
    <lineage>
        <taxon>Archaea</taxon>
        <taxon>Methanobacteriati</taxon>
        <taxon>Methanobacteriota</taxon>
        <taxon>Archaeoglobi</taxon>
        <taxon>Archaeoglobales</taxon>
        <taxon>Archaeoglobaceae</taxon>
        <taxon>Archaeoglobus</taxon>
    </lineage>
</organism>
<dbReference type="PANTHER" id="PTHR43245">
    <property type="entry name" value="BIFUNCTIONAL POLYMYXIN RESISTANCE PROTEIN ARNA"/>
    <property type="match status" value="1"/>
</dbReference>
<dbReference type="Gene3D" id="3.40.50.720">
    <property type="entry name" value="NAD(P)-binding Rossmann-like Domain"/>
    <property type="match status" value="1"/>
</dbReference>
<dbReference type="Pfam" id="PF01370">
    <property type="entry name" value="Epimerase"/>
    <property type="match status" value="1"/>
</dbReference>
<evidence type="ECO:0000313" key="2">
    <source>
        <dbReference type="EMBL" id="ADB58050.1"/>
    </source>
</evidence>
<sequence>MIYVTGANGRIGRVVLEKVKGIAIVRRSCGLPNEIVTSYEVEDLRRIFKDARAVLHIAGSVKFKDRKSLWKGNVELTEKVVNAVPDDAKIVFASSIAVYGSNPPYMANEETPINPDNYYAKTKALAEEIVSSHRKHVILRIGTVYGIQFNEYIKMISLISKGIVPIVGSGDNRIPFVHVEDVAQCFLNALKEDIQGVYIVCGKPEKLRDIMIFTAKLLRRRFFILRIPKSLAKALAKPLSLEEHVKVLTSDRVFDIRKAMKYLGFNPRDIWGGIREVVDYWRRLNEREGGEIHLGKRS</sequence>
<dbReference type="KEGG" id="apo:Arcpr_0989"/>
<dbReference type="AlphaFoldDB" id="D2RD56"/>
<name>D2RD56_ARCPA</name>
<accession>D2RD56</accession>
<dbReference type="STRING" id="572546.Arcpr_0989"/>
<gene>
    <name evidence="2" type="ordered locus">Arcpr_0989</name>
</gene>
<protein>
    <submittedName>
        <fullName evidence="2">NAD-dependent epimerase/dehydratase</fullName>
    </submittedName>
</protein>
<proteinExistence type="predicted"/>
<evidence type="ECO:0000313" key="3">
    <source>
        <dbReference type="Proteomes" id="UP000001901"/>
    </source>
</evidence>
<dbReference type="SUPFAM" id="SSF51735">
    <property type="entry name" value="NAD(P)-binding Rossmann-fold domains"/>
    <property type="match status" value="1"/>
</dbReference>
<dbReference type="RefSeq" id="WP_012940386.1">
    <property type="nucleotide sequence ID" value="NC_013741.1"/>
</dbReference>